<name>A0A975PEU8_9MICC</name>
<dbReference type="GO" id="GO:0030170">
    <property type="term" value="F:pyridoxal phosphate binding"/>
    <property type="evidence" value="ECO:0007669"/>
    <property type="project" value="InterPro"/>
</dbReference>
<protein>
    <submittedName>
        <fullName evidence="2">MOSC domain-containing protein</fullName>
    </submittedName>
</protein>
<dbReference type="PANTHER" id="PTHR30212">
    <property type="entry name" value="PROTEIN YIIM"/>
    <property type="match status" value="1"/>
</dbReference>
<gene>
    <name evidence="2" type="ORF">KG104_14730</name>
</gene>
<dbReference type="Proteomes" id="UP000680588">
    <property type="component" value="Chromosome"/>
</dbReference>
<dbReference type="Gene3D" id="2.40.33.20">
    <property type="entry name" value="PK beta-barrel domain-like"/>
    <property type="match status" value="1"/>
</dbReference>
<organism evidence="2 3">
    <name type="scientific">Arthrobacter sunyaminii</name>
    <dbReference type="NCBI Taxonomy" id="2816859"/>
    <lineage>
        <taxon>Bacteria</taxon>
        <taxon>Bacillati</taxon>
        <taxon>Actinomycetota</taxon>
        <taxon>Actinomycetes</taxon>
        <taxon>Micrococcales</taxon>
        <taxon>Micrococcaceae</taxon>
        <taxon>Arthrobacter</taxon>
    </lineage>
</organism>
<dbReference type="AlphaFoldDB" id="A0A975PEU8"/>
<dbReference type="GO" id="GO:0030151">
    <property type="term" value="F:molybdenum ion binding"/>
    <property type="evidence" value="ECO:0007669"/>
    <property type="project" value="InterPro"/>
</dbReference>
<dbReference type="GO" id="GO:0003824">
    <property type="term" value="F:catalytic activity"/>
    <property type="evidence" value="ECO:0007669"/>
    <property type="project" value="InterPro"/>
</dbReference>
<feature type="domain" description="MOSC" evidence="1">
    <location>
        <begin position="30"/>
        <end position="165"/>
    </location>
</feature>
<dbReference type="KEGG" id="asun:KG104_14730"/>
<dbReference type="EMBL" id="CP076456">
    <property type="protein sequence ID" value="QWQ35704.1"/>
    <property type="molecule type" value="Genomic_DNA"/>
</dbReference>
<dbReference type="InterPro" id="IPR052353">
    <property type="entry name" value="Benzoxazolinone_Detox_Enz"/>
</dbReference>
<dbReference type="RefSeq" id="WP_207347852.1">
    <property type="nucleotide sequence ID" value="NZ_CP076456.1"/>
</dbReference>
<evidence type="ECO:0000259" key="1">
    <source>
        <dbReference type="PROSITE" id="PS51340"/>
    </source>
</evidence>
<evidence type="ECO:0000313" key="2">
    <source>
        <dbReference type="EMBL" id="QWQ35704.1"/>
    </source>
</evidence>
<dbReference type="InterPro" id="IPR005302">
    <property type="entry name" value="MoCF_Sase_C"/>
</dbReference>
<evidence type="ECO:0000313" key="3">
    <source>
        <dbReference type="Proteomes" id="UP000680588"/>
    </source>
</evidence>
<proteinExistence type="predicted"/>
<sequence>MTPGTLLAVCRVHELLPTTDSTGVTAIDKRPVVGPVKVHGLGLSGDIQASRKHHGGESKAVYAYSQDDADYWAGELGTDIPPGRFGENLRIAGLPVSEAVIGERWQIGDRTILEVTCPRTPCRNFAQRMEQPGWVKRFAAAGRVGTYLRVVRNGTISAGDPVTVIRRPEHGVTSGDVFRGLSPAQAGLLADAEAAGGLVLSPEIKKVLRTLESRQSRETAPAAQ</sequence>
<dbReference type="SUPFAM" id="SSF50800">
    <property type="entry name" value="PK beta-barrel domain-like"/>
    <property type="match status" value="1"/>
</dbReference>
<dbReference type="InterPro" id="IPR011037">
    <property type="entry name" value="Pyrv_Knase-like_insert_dom_sf"/>
</dbReference>
<dbReference type="PROSITE" id="PS51340">
    <property type="entry name" value="MOSC"/>
    <property type="match status" value="1"/>
</dbReference>
<reference evidence="2" key="1">
    <citation type="submission" date="2021-06" db="EMBL/GenBank/DDBJ databases">
        <title>Novel species in genus Arthrobacter.</title>
        <authorList>
            <person name="Zhang G."/>
        </authorList>
    </citation>
    <scope>NUCLEOTIDE SEQUENCE</scope>
    <source>
        <strain evidence="2">Zg-ZUI122</strain>
    </source>
</reference>
<accession>A0A975PEU8</accession>
<keyword evidence="3" id="KW-1185">Reference proteome</keyword>
<dbReference type="PANTHER" id="PTHR30212:SF2">
    <property type="entry name" value="PROTEIN YIIM"/>
    <property type="match status" value="1"/>
</dbReference>
<dbReference type="Pfam" id="PF03473">
    <property type="entry name" value="MOSC"/>
    <property type="match status" value="1"/>
</dbReference>